<feature type="transmembrane region" description="Helical" evidence="1">
    <location>
        <begin position="73"/>
        <end position="92"/>
    </location>
</feature>
<name>A0ABW5JK11_9BACT</name>
<gene>
    <name evidence="2" type="ORF">ACFSVN_06505</name>
</gene>
<dbReference type="Proteomes" id="UP001597460">
    <property type="component" value="Unassembled WGS sequence"/>
</dbReference>
<protein>
    <recommendedName>
        <fullName evidence="4">Prenyltransferase</fullName>
    </recommendedName>
</protein>
<feature type="transmembrane region" description="Helical" evidence="1">
    <location>
        <begin position="98"/>
        <end position="117"/>
    </location>
</feature>
<feature type="transmembrane region" description="Helical" evidence="1">
    <location>
        <begin position="124"/>
        <end position="145"/>
    </location>
</feature>
<comment type="caution">
    <text evidence="2">The sequence shown here is derived from an EMBL/GenBank/DDBJ whole genome shotgun (WGS) entry which is preliminary data.</text>
</comment>
<feature type="transmembrane region" description="Helical" evidence="1">
    <location>
        <begin position="41"/>
        <end position="61"/>
    </location>
</feature>
<evidence type="ECO:0000256" key="1">
    <source>
        <dbReference type="SAM" id="Phobius"/>
    </source>
</evidence>
<feature type="transmembrane region" description="Helical" evidence="1">
    <location>
        <begin position="12"/>
        <end position="35"/>
    </location>
</feature>
<keyword evidence="1" id="KW-0472">Membrane</keyword>
<keyword evidence="1" id="KW-1133">Transmembrane helix</keyword>
<feature type="transmembrane region" description="Helical" evidence="1">
    <location>
        <begin position="157"/>
        <end position="175"/>
    </location>
</feature>
<reference evidence="3" key="1">
    <citation type="journal article" date="2019" name="Int. J. Syst. Evol. Microbiol.">
        <title>The Global Catalogue of Microorganisms (GCM) 10K type strain sequencing project: providing services to taxonomists for standard genome sequencing and annotation.</title>
        <authorList>
            <consortium name="The Broad Institute Genomics Platform"/>
            <consortium name="The Broad Institute Genome Sequencing Center for Infectious Disease"/>
            <person name="Wu L."/>
            <person name="Ma J."/>
        </authorList>
    </citation>
    <scope>NUCLEOTIDE SEQUENCE [LARGE SCALE GENOMIC DNA]</scope>
    <source>
        <strain evidence="3">KCTC 52042</strain>
    </source>
</reference>
<keyword evidence="1" id="KW-0812">Transmembrane</keyword>
<feature type="transmembrane region" description="Helical" evidence="1">
    <location>
        <begin position="249"/>
        <end position="268"/>
    </location>
</feature>
<feature type="transmembrane region" description="Helical" evidence="1">
    <location>
        <begin position="225"/>
        <end position="242"/>
    </location>
</feature>
<evidence type="ECO:0000313" key="3">
    <source>
        <dbReference type="Proteomes" id="UP001597460"/>
    </source>
</evidence>
<sequence>MKFIYAIFRFYIHSSIHVGLAVTCLAVVTVFEFGFVPEPTLLLFIFFGTIVGYNFVKYAGISNHHNLNITPHINLIRGFSILCVSGAGYFGLMLPMEVLIMAGVFGVLTLLYAIPLYKSRNLRSLYGIKIFIIAIVWIGVSVLLPLEYHNLNFRPKVFYQCLEIFFFVIALTLPFEIRDLKHDKTDLGTLPQKLGVSKTKWLGVILLVISGIIAINQTYLADAHLYASLITFGLTLVLLMGAREEQGEFYASFFVESMPIVWLFLMLWL</sequence>
<dbReference type="RefSeq" id="WP_390300222.1">
    <property type="nucleotide sequence ID" value="NZ_JBHULI010000024.1"/>
</dbReference>
<accession>A0ABW5JK11</accession>
<evidence type="ECO:0008006" key="4">
    <source>
        <dbReference type="Google" id="ProtNLM"/>
    </source>
</evidence>
<dbReference type="EMBL" id="JBHULI010000024">
    <property type="protein sequence ID" value="MFD2532090.1"/>
    <property type="molecule type" value="Genomic_DNA"/>
</dbReference>
<feature type="transmembrane region" description="Helical" evidence="1">
    <location>
        <begin position="201"/>
        <end position="219"/>
    </location>
</feature>
<evidence type="ECO:0000313" key="2">
    <source>
        <dbReference type="EMBL" id="MFD2532090.1"/>
    </source>
</evidence>
<proteinExistence type="predicted"/>
<organism evidence="2 3">
    <name type="scientific">Gracilimonas halophila</name>
    <dbReference type="NCBI Taxonomy" id="1834464"/>
    <lineage>
        <taxon>Bacteria</taxon>
        <taxon>Pseudomonadati</taxon>
        <taxon>Balneolota</taxon>
        <taxon>Balneolia</taxon>
        <taxon>Balneolales</taxon>
        <taxon>Balneolaceae</taxon>
        <taxon>Gracilimonas</taxon>
    </lineage>
</organism>
<keyword evidence="3" id="KW-1185">Reference proteome</keyword>